<evidence type="ECO:0000313" key="2">
    <source>
        <dbReference type="EMBL" id="SVC41129.1"/>
    </source>
</evidence>
<gene>
    <name evidence="2" type="ORF">METZ01_LOCUS293983</name>
</gene>
<dbReference type="AlphaFoldDB" id="A0A382LWJ9"/>
<keyword evidence="1" id="KW-1133">Transmembrane helix</keyword>
<proteinExistence type="predicted"/>
<feature type="non-terminal residue" evidence="2">
    <location>
        <position position="86"/>
    </location>
</feature>
<sequence>MNIKKEITADNKQFIYKDISSLYNTLILLLKATILISLVAAISSMFEVKLINDMTTDNFDYSTIEDQANINDLRQQLVAIIQFSLF</sequence>
<dbReference type="EMBL" id="UINC01089770">
    <property type="protein sequence ID" value="SVC41129.1"/>
    <property type="molecule type" value="Genomic_DNA"/>
</dbReference>
<feature type="transmembrane region" description="Helical" evidence="1">
    <location>
        <begin position="21"/>
        <end position="46"/>
    </location>
</feature>
<keyword evidence="1" id="KW-0812">Transmembrane</keyword>
<accession>A0A382LWJ9</accession>
<evidence type="ECO:0000256" key="1">
    <source>
        <dbReference type="SAM" id="Phobius"/>
    </source>
</evidence>
<protein>
    <submittedName>
        <fullName evidence="2">Uncharacterized protein</fullName>
    </submittedName>
</protein>
<name>A0A382LWJ9_9ZZZZ</name>
<keyword evidence="1" id="KW-0472">Membrane</keyword>
<reference evidence="2" key="1">
    <citation type="submission" date="2018-05" db="EMBL/GenBank/DDBJ databases">
        <authorList>
            <person name="Lanie J.A."/>
            <person name="Ng W.-L."/>
            <person name="Kazmierczak K.M."/>
            <person name="Andrzejewski T.M."/>
            <person name="Davidsen T.M."/>
            <person name="Wayne K.J."/>
            <person name="Tettelin H."/>
            <person name="Glass J.I."/>
            <person name="Rusch D."/>
            <person name="Podicherti R."/>
            <person name="Tsui H.-C.T."/>
            <person name="Winkler M.E."/>
        </authorList>
    </citation>
    <scope>NUCLEOTIDE SEQUENCE</scope>
</reference>
<organism evidence="2">
    <name type="scientific">marine metagenome</name>
    <dbReference type="NCBI Taxonomy" id="408172"/>
    <lineage>
        <taxon>unclassified sequences</taxon>
        <taxon>metagenomes</taxon>
        <taxon>ecological metagenomes</taxon>
    </lineage>
</organism>